<dbReference type="InterPro" id="IPR055050">
    <property type="entry name" value="WsaF_C"/>
</dbReference>
<sequence length="397" mass="43779">MRADGPTALLRKIINVADRRLGTPAPRLPIQPDEIRDSVNLSLAQPDHKAPRSRRLRIGWVCTPPSTGSGGHTTMFRMISALETAGHECTLFLFDAPGGLPSDHEATIRADWPQVKARVRDAKDLAATGSAGDAGVDGAVATSWESAHILATYGIQPMRRLYFVQDFEPMFYPRGTEYQLALDSYRFGFRHIALGGMIKEQIAQQAGAESDEVPFGCDTSTYFLIEPEVRRRGVVWYARPENPRRGYWLARMALAEFHAKHPDVPIVIYGSDLRDLPFPADVHPHLSPRELNRLYNRSIAGLSISFSNVSLVPAELMRAGAIPVVNDSPEPRAVLDSPFVEWAFPSPSGLADALGRVVTDPQTAARGRCAARSSSVDWRDTEAEVLRIIEDDLYGPT</sequence>
<evidence type="ECO:0000313" key="4">
    <source>
        <dbReference type="Proteomes" id="UP000199103"/>
    </source>
</evidence>
<evidence type="ECO:0000313" key="3">
    <source>
        <dbReference type="EMBL" id="SDS49369.1"/>
    </source>
</evidence>
<dbReference type="AlphaFoldDB" id="A0A1H1SPP2"/>
<dbReference type="Pfam" id="PF22772">
    <property type="entry name" value="WsaF_C"/>
    <property type="match status" value="1"/>
</dbReference>
<dbReference type="Gene3D" id="3.40.50.2000">
    <property type="entry name" value="Glycogen Phosphorylase B"/>
    <property type="match status" value="1"/>
</dbReference>
<proteinExistence type="predicted"/>
<dbReference type="SUPFAM" id="SSF53756">
    <property type="entry name" value="UDP-Glycosyltransferase/glycogen phosphorylase"/>
    <property type="match status" value="1"/>
</dbReference>
<reference evidence="3 4" key="1">
    <citation type="submission" date="2016-10" db="EMBL/GenBank/DDBJ databases">
        <authorList>
            <person name="de Groot N.N."/>
        </authorList>
    </citation>
    <scope>NUCLEOTIDE SEQUENCE [LARGE SCALE GENOMIC DNA]</scope>
    <source>
        <strain evidence="3 4">DSM 21800</strain>
    </source>
</reference>
<feature type="domain" description="WsaF C-terminal" evidence="2">
    <location>
        <begin position="234"/>
        <end position="354"/>
    </location>
</feature>
<keyword evidence="4" id="KW-1185">Reference proteome</keyword>
<dbReference type="InterPro" id="IPR048510">
    <property type="entry name" value="WsaF_N"/>
</dbReference>
<evidence type="ECO:0000259" key="1">
    <source>
        <dbReference type="Pfam" id="PF21374"/>
    </source>
</evidence>
<dbReference type="GO" id="GO:0030247">
    <property type="term" value="F:polysaccharide binding"/>
    <property type="evidence" value="ECO:0007669"/>
    <property type="project" value="InterPro"/>
</dbReference>
<name>A0A1H1SPP2_9ACTN</name>
<gene>
    <name evidence="3" type="ORF">SAMN04489812_2075</name>
</gene>
<dbReference type="Proteomes" id="UP000199103">
    <property type="component" value="Chromosome I"/>
</dbReference>
<protein>
    <submittedName>
        <fullName evidence="3">Uncharacterized protein</fullName>
    </submittedName>
</protein>
<dbReference type="Pfam" id="PF21374">
    <property type="entry name" value="WsaF_N"/>
    <property type="match status" value="1"/>
</dbReference>
<dbReference type="Gene3D" id="3.40.50.11090">
    <property type="match status" value="1"/>
</dbReference>
<organism evidence="3 4">
    <name type="scientific">Microlunatus soli</name>
    <dbReference type="NCBI Taxonomy" id="630515"/>
    <lineage>
        <taxon>Bacteria</taxon>
        <taxon>Bacillati</taxon>
        <taxon>Actinomycetota</taxon>
        <taxon>Actinomycetes</taxon>
        <taxon>Propionibacteriales</taxon>
        <taxon>Propionibacteriaceae</taxon>
        <taxon>Microlunatus</taxon>
    </lineage>
</organism>
<accession>A0A1H1SPP2</accession>
<feature type="domain" description="WsaF N-terminal" evidence="1">
    <location>
        <begin position="151"/>
        <end position="194"/>
    </location>
</feature>
<dbReference type="STRING" id="630515.SAMN04489812_2075"/>
<evidence type="ECO:0000259" key="2">
    <source>
        <dbReference type="Pfam" id="PF22772"/>
    </source>
</evidence>
<dbReference type="EMBL" id="LT629772">
    <property type="protein sequence ID" value="SDS49369.1"/>
    <property type="molecule type" value="Genomic_DNA"/>
</dbReference>